<dbReference type="AlphaFoldDB" id="A0AAV6NNM1"/>
<protein>
    <submittedName>
        <fullName evidence="2">Uncharacterized protein</fullName>
    </submittedName>
</protein>
<feature type="signal peptide" evidence="1">
    <location>
        <begin position="1"/>
        <end position="15"/>
    </location>
</feature>
<name>A0AAV6NNM1_9ROSI</name>
<sequence length="121" mass="13749">MRFLLLLQGIDLVAGGEEQEEPRGLPLSLDDIYLKLSLLRSRTGLNPHICRISNYSTLKFLSFHREFGTVPVSCPKNWKQFQCSDPEALVHEQGNKPPISLSRLIKFMKGKEDKIAVIVEL</sequence>
<feature type="chain" id="PRO_5043742218" evidence="1">
    <location>
        <begin position="16"/>
        <end position="121"/>
    </location>
</feature>
<keyword evidence="3" id="KW-1185">Reference proteome</keyword>
<reference evidence="2 3" key="1">
    <citation type="journal article" date="2021" name="Hortic Res">
        <title>The domestication of Cucurbita argyrosperma as revealed by the genome of its wild relative.</title>
        <authorList>
            <person name="Barrera-Redondo J."/>
            <person name="Sanchez-de la Vega G."/>
            <person name="Aguirre-Liguori J.A."/>
            <person name="Castellanos-Morales G."/>
            <person name="Gutierrez-Guerrero Y.T."/>
            <person name="Aguirre-Dugua X."/>
            <person name="Aguirre-Planter E."/>
            <person name="Tenaillon M.I."/>
            <person name="Lira-Saade R."/>
            <person name="Eguiarte L.E."/>
        </authorList>
    </citation>
    <scope>NUCLEOTIDE SEQUENCE [LARGE SCALE GENOMIC DNA]</scope>
    <source>
        <strain evidence="2">JBR-2021</strain>
    </source>
</reference>
<dbReference type="Proteomes" id="UP000685013">
    <property type="component" value="Chromosome 5"/>
</dbReference>
<comment type="caution">
    <text evidence="2">The sequence shown here is derived from an EMBL/GenBank/DDBJ whole genome shotgun (WGS) entry which is preliminary data.</text>
</comment>
<accession>A0AAV6NNM1</accession>
<feature type="non-terminal residue" evidence="2">
    <location>
        <position position="1"/>
    </location>
</feature>
<evidence type="ECO:0000313" key="3">
    <source>
        <dbReference type="Proteomes" id="UP000685013"/>
    </source>
</evidence>
<organism evidence="2 3">
    <name type="scientific">Cucurbita argyrosperma subsp. sororia</name>
    <dbReference type="NCBI Taxonomy" id="37648"/>
    <lineage>
        <taxon>Eukaryota</taxon>
        <taxon>Viridiplantae</taxon>
        <taxon>Streptophyta</taxon>
        <taxon>Embryophyta</taxon>
        <taxon>Tracheophyta</taxon>
        <taxon>Spermatophyta</taxon>
        <taxon>Magnoliopsida</taxon>
        <taxon>eudicotyledons</taxon>
        <taxon>Gunneridae</taxon>
        <taxon>Pentapetalae</taxon>
        <taxon>rosids</taxon>
        <taxon>fabids</taxon>
        <taxon>Cucurbitales</taxon>
        <taxon>Cucurbitaceae</taxon>
        <taxon>Cucurbiteae</taxon>
        <taxon>Cucurbita</taxon>
    </lineage>
</organism>
<proteinExistence type="predicted"/>
<dbReference type="EMBL" id="JAGKQH010000005">
    <property type="protein sequence ID" value="KAG6599217.1"/>
    <property type="molecule type" value="Genomic_DNA"/>
</dbReference>
<evidence type="ECO:0000313" key="2">
    <source>
        <dbReference type="EMBL" id="KAG6599217.1"/>
    </source>
</evidence>
<keyword evidence="1" id="KW-0732">Signal</keyword>
<evidence type="ECO:0000256" key="1">
    <source>
        <dbReference type="SAM" id="SignalP"/>
    </source>
</evidence>
<gene>
    <name evidence="2" type="ORF">SDJN03_08995</name>
</gene>